<dbReference type="Proteomes" id="UP000189580">
    <property type="component" value="Chromosome c"/>
</dbReference>
<reference evidence="3 4" key="1">
    <citation type="submission" date="2016-02" db="EMBL/GenBank/DDBJ databases">
        <title>Complete genome sequence and transcriptome regulation of the pentose utilising yeast Sugiyamaella lignohabitans.</title>
        <authorList>
            <person name="Bellasio M."/>
            <person name="Peymann A."/>
            <person name="Valli M."/>
            <person name="Sipitzky M."/>
            <person name="Graf A."/>
            <person name="Sauer M."/>
            <person name="Marx H."/>
            <person name="Mattanovich D."/>
        </authorList>
    </citation>
    <scope>NUCLEOTIDE SEQUENCE [LARGE SCALE GENOMIC DNA]</scope>
    <source>
        <strain evidence="3 4">CBS 10342</strain>
    </source>
</reference>
<feature type="compositionally biased region" description="Acidic residues" evidence="1">
    <location>
        <begin position="223"/>
        <end position="244"/>
    </location>
</feature>
<evidence type="ECO:0000259" key="2">
    <source>
        <dbReference type="PROSITE" id="PS50174"/>
    </source>
</evidence>
<dbReference type="InterPro" id="IPR040052">
    <property type="entry name" value="RBM17"/>
</dbReference>
<feature type="compositionally biased region" description="Basic and acidic residues" evidence="1">
    <location>
        <begin position="92"/>
        <end position="116"/>
    </location>
</feature>
<feature type="region of interest" description="Disordered" evidence="1">
    <location>
        <begin position="89"/>
        <end position="120"/>
    </location>
</feature>
<protein>
    <submittedName>
        <fullName evidence="3">RNA-binding protein, G-patch type (Predicted)</fullName>
    </submittedName>
</protein>
<dbReference type="GO" id="GO:0045292">
    <property type="term" value="P:mRNA cis splicing, via spliceosome"/>
    <property type="evidence" value="ECO:0007669"/>
    <property type="project" value="InterPro"/>
</dbReference>
<dbReference type="RefSeq" id="XP_018733908.1">
    <property type="nucleotide sequence ID" value="XM_018881305.1"/>
</dbReference>
<evidence type="ECO:0000313" key="4">
    <source>
        <dbReference type="Proteomes" id="UP000189580"/>
    </source>
</evidence>
<accession>A0A161HFQ8</accession>
<dbReference type="AlphaFoldDB" id="A0A161HFQ8"/>
<feature type="region of interest" description="Disordered" evidence="1">
    <location>
        <begin position="291"/>
        <end position="319"/>
    </location>
</feature>
<name>A0A161HFQ8_9ASCO</name>
<organism evidence="3 4">
    <name type="scientific">Sugiyamaella lignohabitans</name>
    <dbReference type="NCBI Taxonomy" id="796027"/>
    <lineage>
        <taxon>Eukaryota</taxon>
        <taxon>Fungi</taxon>
        <taxon>Dikarya</taxon>
        <taxon>Ascomycota</taxon>
        <taxon>Saccharomycotina</taxon>
        <taxon>Dipodascomycetes</taxon>
        <taxon>Dipodascales</taxon>
        <taxon>Trichomonascaceae</taxon>
        <taxon>Sugiyamaella</taxon>
    </lineage>
</organism>
<feature type="compositionally biased region" description="Basic and acidic residues" evidence="1">
    <location>
        <begin position="42"/>
        <end position="65"/>
    </location>
</feature>
<dbReference type="GO" id="GO:0071011">
    <property type="term" value="C:precatalytic spliceosome"/>
    <property type="evidence" value="ECO:0007669"/>
    <property type="project" value="TreeGrafter"/>
</dbReference>
<dbReference type="OrthoDB" id="5411533at2759"/>
<dbReference type="KEGG" id="slb:AWJ20_4241"/>
<feature type="domain" description="G-patch" evidence="2">
    <location>
        <begin position="258"/>
        <end position="304"/>
    </location>
</feature>
<dbReference type="PANTHER" id="PTHR13288:SF8">
    <property type="entry name" value="SPLICING FACTOR 45"/>
    <property type="match status" value="1"/>
</dbReference>
<dbReference type="PROSITE" id="PS50174">
    <property type="entry name" value="G_PATCH"/>
    <property type="match status" value="1"/>
</dbReference>
<dbReference type="GO" id="GO:0003676">
    <property type="term" value="F:nucleic acid binding"/>
    <property type="evidence" value="ECO:0007669"/>
    <property type="project" value="InterPro"/>
</dbReference>
<dbReference type="GeneID" id="30036352"/>
<feature type="region of interest" description="Disordered" evidence="1">
    <location>
        <begin position="184"/>
        <end position="260"/>
    </location>
</feature>
<gene>
    <name evidence="3" type="ORF">AWJ20_4241</name>
</gene>
<dbReference type="PANTHER" id="PTHR13288">
    <property type="entry name" value="SPLICING FACTOR 45 SPF45"/>
    <property type="match status" value="1"/>
</dbReference>
<feature type="region of interest" description="Disordered" evidence="1">
    <location>
        <begin position="40"/>
        <end position="71"/>
    </location>
</feature>
<evidence type="ECO:0000256" key="1">
    <source>
        <dbReference type="SAM" id="MobiDB-lite"/>
    </source>
</evidence>
<dbReference type="Pfam" id="PF01585">
    <property type="entry name" value="G-patch"/>
    <property type="match status" value="1"/>
</dbReference>
<proteinExistence type="predicted"/>
<sequence length="319" mass="36099">MNKNVGLSVYDLINSEEHLEEESSQSVTVALRFRPVKKAVKKKDAPKEVKDVINSDENKEGKQGDQPKSQLVYFAEPVVHKPVQEQELEDAFESRVKDQKEPDKVKTKNEAKKTEELSSTSLPRLHYYAEREIVPGIGASRAEYTLWTEDYDPLHPNSYHDYKESEEKLAEDQDWLDYLLNLRAERDREQDGNVRYGLDYGSKGSGANESEDEDQLTSKETEAETGDQEEQGEDDNIDEEEEKEDVTLNQKSATVPPGDSFAASLLKKYGWKPGKGLGKSSNGIVRPLVVIASKKRPGSGRIVQSRGRKRQKKQRTVPS</sequence>
<dbReference type="InterPro" id="IPR000467">
    <property type="entry name" value="G_patch_dom"/>
</dbReference>
<dbReference type="SMART" id="SM00443">
    <property type="entry name" value="G_patch"/>
    <property type="match status" value="1"/>
</dbReference>
<evidence type="ECO:0000313" key="3">
    <source>
        <dbReference type="EMBL" id="ANB11431.1"/>
    </source>
</evidence>
<dbReference type="EMBL" id="CP014500">
    <property type="protein sequence ID" value="ANB11431.1"/>
    <property type="molecule type" value="Genomic_DNA"/>
</dbReference>
<feature type="compositionally biased region" description="Basic residues" evidence="1">
    <location>
        <begin position="306"/>
        <end position="319"/>
    </location>
</feature>
<keyword evidence="4" id="KW-1185">Reference proteome</keyword>